<evidence type="ECO:0000256" key="4">
    <source>
        <dbReference type="ARBA" id="ARBA00023128"/>
    </source>
</evidence>
<feature type="region of interest" description="Disordered" evidence="8">
    <location>
        <begin position="408"/>
        <end position="431"/>
    </location>
</feature>
<proteinExistence type="inferred from homology"/>
<feature type="compositionally biased region" description="Gly residues" evidence="8">
    <location>
        <begin position="718"/>
        <end position="727"/>
    </location>
</feature>
<evidence type="ECO:0000256" key="8">
    <source>
        <dbReference type="SAM" id="MobiDB-lite"/>
    </source>
</evidence>
<dbReference type="GO" id="GO:0003735">
    <property type="term" value="F:structural constituent of ribosome"/>
    <property type="evidence" value="ECO:0007669"/>
    <property type="project" value="InterPro"/>
</dbReference>
<dbReference type="EMBL" id="JAACJM010000013">
    <property type="protein sequence ID" value="KAF5369316.1"/>
    <property type="molecule type" value="Genomic_DNA"/>
</dbReference>
<sequence>MTSSMPAPNLPVELIITILEHVYYSNDVVHTIFLSRSPDYKTLAGASLIGTAWRTPAQTFLFNHITERACGRLAKSFSDPYSDPARRATLLGYVRILDLRLIPDDESSVSIAHWSSATASRVMCRMKDFWFFMAHCTNLYELSVRFLGVISLEISNMHSSLPSNLQALKLVECSSQSPILFELLEIFPSVCFLTVGVEVVVHPISTPKHKLYELVMSRSLPTATFEWLTAHSIGFLRILEMRDPPSSSIKDQLRLLCPHIESLRIMRYNVTTLDVIKSCSHLRELILLGLPNMLRLDNAPSTIEHLCIARCDVVDIENLIVSLPNLRTFSSDESLRSQTRYNVLEEKCCSQNITMQLRKTGLWPNEEPVFSTNFPRGRSTSHFYAMNRCPAARFTRSFAEVVPAPTAQSLKSAPPHGSISPTPPSNAISALPSSPQSVAPIQLGNRVPVREDHGLYGFFRKRAPKNEGEALEGEARYETLGGSLYMERAQSGRSWKASELRLKSFRDLHTLWYVLLRERNLLATQEEEMRRLGVPRILLSFSYKKRQCRKSMAHIKAVINERRLAYEGALRIAEEKKEEHLDNLVLEHQRTQFNKDRAYLMRRREYQEKKRAKKRAAAAAARAESRVSTEDIETAEVVEAVTDVNATPVDSVKVEVVETVTEVKTERTDAGSMDPPTTKAASSKPKAKPTPAEVSQADRPATGESASEAVTAGLFGKTSGGGGRNQS</sequence>
<comment type="subcellular location">
    <subcellularLocation>
        <location evidence="1">Mitochondrion</location>
    </subcellularLocation>
</comment>
<dbReference type="InterPro" id="IPR038340">
    <property type="entry name" value="MRP-L47_sf"/>
</dbReference>
<evidence type="ECO:0000256" key="2">
    <source>
        <dbReference type="ARBA" id="ARBA00009254"/>
    </source>
</evidence>
<dbReference type="OrthoDB" id="270763at2759"/>
<feature type="region of interest" description="Disordered" evidence="8">
    <location>
        <begin position="663"/>
        <end position="727"/>
    </location>
</feature>
<dbReference type="AlphaFoldDB" id="A0A8H5GQD5"/>
<dbReference type="GO" id="GO:0005762">
    <property type="term" value="C:mitochondrial large ribosomal subunit"/>
    <property type="evidence" value="ECO:0007669"/>
    <property type="project" value="TreeGrafter"/>
</dbReference>
<dbReference type="SUPFAM" id="SSF52047">
    <property type="entry name" value="RNI-like"/>
    <property type="match status" value="1"/>
</dbReference>
<comment type="similarity">
    <text evidence="2">Belongs to the universal ribosomal protein uL29 family.</text>
</comment>
<dbReference type="Gene3D" id="6.10.330.20">
    <property type="match status" value="1"/>
</dbReference>
<keyword evidence="4" id="KW-0496">Mitochondrion</keyword>
<evidence type="ECO:0000313" key="10">
    <source>
        <dbReference type="Proteomes" id="UP000559256"/>
    </source>
</evidence>
<dbReference type="InterPro" id="IPR032675">
    <property type="entry name" value="LRR_dom_sf"/>
</dbReference>
<dbReference type="Proteomes" id="UP000559256">
    <property type="component" value="Unassembled WGS sequence"/>
</dbReference>
<evidence type="ECO:0000256" key="6">
    <source>
        <dbReference type="ARBA" id="ARBA00035289"/>
    </source>
</evidence>
<reference evidence="9 10" key="1">
    <citation type="journal article" date="2020" name="ISME J.">
        <title>Uncovering the hidden diversity of litter-decomposition mechanisms in mushroom-forming fungi.</title>
        <authorList>
            <person name="Floudas D."/>
            <person name="Bentzer J."/>
            <person name="Ahren D."/>
            <person name="Johansson T."/>
            <person name="Persson P."/>
            <person name="Tunlid A."/>
        </authorList>
    </citation>
    <scope>NUCLEOTIDE SEQUENCE [LARGE SCALE GENOMIC DNA]</scope>
    <source>
        <strain evidence="9 10">CBS 291.85</strain>
    </source>
</reference>
<keyword evidence="3" id="KW-0689">Ribosomal protein</keyword>
<feature type="compositionally biased region" description="Low complexity" evidence="8">
    <location>
        <begin position="675"/>
        <end position="692"/>
    </location>
</feature>
<evidence type="ECO:0000256" key="7">
    <source>
        <dbReference type="ARBA" id="ARBA00035399"/>
    </source>
</evidence>
<dbReference type="InterPro" id="IPR010729">
    <property type="entry name" value="Ribosomal_uL29_mit"/>
</dbReference>
<dbReference type="GO" id="GO:0032543">
    <property type="term" value="P:mitochondrial translation"/>
    <property type="evidence" value="ECO:0007669"/>
    <property type="project" value="TreeGrafter"/>
</dbReference>
<evidence type="ECO:0000256" key="1">
    <source>
        <dbReference type="ARBA" id="ARBA00004173"/>
    </source>
</evidence>
<evidence type="ECO:0000256" key="5">
    <source>
        <dbReference type="ARBA" id="ARBA00023274"/>
    </source>
</evidence>
<dbReference type="Pfam" id="PF06984">
    <property type="entry name" value="MRP-L47"/>
    <property type="match status" value="1"/>
</dbReference>
<keyword evidence="10" id="KW-1185">Reference proteome</keyword>
<dbReference type="PANTHER" id="PTHR21183:SF18">
    <property type="entry name" value="LARGE RIBOSOMAL SUBUNIT PROTEIN UL29M"/>
    <property type="match status" value="1"/>
</dbReference>
<protein>
    <recommendedName>
        <fullName evidence="6">Large ribosomal subunit protein uL29m</fullName>
    </recommendedName>
    <alternativeName>
        <fullName evidence="7">54S ribosomal protein L4, mitochondrial</fullName>
    </alternativeName>
</protein>
<evidence type="ECO:0000256" key="3">
    <source>
        <dbReference type="ARBA" id="ARBA00022980"/>
    </source>
</evidence>
<organism evidence="9 10">
    <name type="scientific">Tetrapyrgos nigripes</name>
    <dbReference type="NCBI Taxonomy" id="182062"/>
    <lineage>
        <taxon>Eukaryota</taxon>
        <taxon>Fungi</taxon>
        <taxon>Dikarya</taxon>
        <taxon>Basidiomycota</taxon>
        <taxon>Agaricomycotina</taxon>
        <taxon>Agaricomycetes</taxon>
        <taxon>Agaricomycetidae</taxon>
        <taxon>Agaricales</taxon>
        <taxon>Marasmiineae</taxon>
        <taxon>Marasmiaceae</taxon>
        <taxon>Tetrapyrgos</taxon>
    </lineage>
</organism>
<evidence type="ECO:0000313" key="9">
    <source>
        <dbReference type="EMBL" id="KAF5369316.1"/>
    </source>
</evidence>
<name>A0A8H5GQD5_9AGAR</name>
<dbReference type="PANTHER" id="PTHR21183">
    <property type="entry name" value="RIBOSOMAL PROTEIN L47, MITOCHONDRIAL-RELATED"/>
    <property type="match status" value="1"/>
</dbReference>
<keyword evidence="5" id="KW-0687">Ribonucleoprotein</keyword>
<accession>A0A8H5GQD5</accession>
<gene>
    <name evidence="9" type="ORF">D9758_002720</name>
</gene>
<comment type="caution">
    <text evidence="9">The sequence shown here is derived from an EMBL/GenBank/DDBJ whole genome shotgun (WGS) entry which is preliminary data.</text>
</comment>
<dbReference type="Gene3D" id="3.80.10.10">
    <property type="entry name" value="Ribonuclease Inhibitor"/>
    <property type="match status" value="1"/>
</dbReference>